<proteinExistence type="predicted"/>
<organism evidence="1 2">
    <name type="scientific">Collybia nuda</name>
    <dbReference type="NCBI Taxonomy" id="64659"/>
    <lineage>
        <taxon>Eukaryota</taxon>
        <taxon>Fungi</taxon>
        <taxon>Dikarya</taxon>
        <taxon>Basidiomycota</taxon>
        <taxon>Agaricomycotina</taxon>
        <taxon>Agaricomycetes</taxon>
        <taxon>Agaricomycetidae</taxon>
        <taxon>Agaricales</taxon>
        <taxon>Tricholomatineae</taxon>
        <taxon>Clitocybaceae</taxon>
        <taxon>Collybia</taxon>
    </lineage>
</organism>
<dbReference type="Proteomes" id="UP000807353">
    <property type="component" value="Unassembled WGS sequence"/>
</dbReference>
<dbReference type="AlphaFoldDB" id="A0A9P5Y2G1"/>
<dbReference type="EMBL" id="MU150303">
    <property type="protein sequence ID" value="KAF9460181.1"/>
    <property type="molecule type" value="Genomic_DNA"/>
</dbReference>
<sequence length="249" mass="27886">MLTSTITKNSDTFLILESIKQCASSLSESHLRQQYIHPDHGPTLQSLIASALCNLSQCIDTINARSSVSRLTQDALSVIFHEVHQADLEKSDPQGTWSRSSIPATLCLSQVSKAWKNVATNLPTLWTTVKVTTPWSFASIKTCLSMSRSLPIDLYIKGLKKKDSVCFLEPARYHVEDDIEGLCAILLPHIPRCRSISITTDKLFWPLLQEFEIQFSDTEAPLGRAIHCRSIAILPPSLRVNHDFISERK</sequence>
<name>A0A9P5Y2G1_9AGAR</name>
<reference evidence="1" key="1">
    <citation type="submission" date="2020-11" db="EMBL/GenBank/DDBJ databases">
        <authorList>
            <consortium name="DOE Joint Genome Institute"/>
            <person name="Ahrendt S."/>
            <person name="Riley R."/>
            <person name="Andreopoulos W."/>
            <person name="Labutti K."/>
            <person name="Pangilinan J."/>
            <person name="Ruiz-Duenas F.J."/>
            <person name="Barrasa J.M."/>
            <person name="Sanchez-Garcia M."/>
            <person name="Camarero S."/>
            <person name="Miyauchi S."/>
            <person name="Serrano A."/>
            <person name="Linde D."/>
            <person name="Babiker R."/>
            <person name="Drula E."/>
            <person name="Ayuso-Fernandez I."/>
            <person name="Pacheco R."/>
            <person name="Padilla G."/>
            <person name="Ferreira P."/>
            <person name="Barriuso J."/>
            <person name="Kellner H."/>
            <person name="Castanera R."/>
            <person name="Alfaro M."/>
            <person name="Ramirez L."/>
            <person name="Pisabarro A.G."/>
            <person name="Kuo A."/>
            <person name="Tritt A."/>
            <person name="Lipzen A."/>
            <person name="He G."/>
            <person name="Yan M."/>
            <person name="Ng V."/>
            <person name="Cullen D."/>
            <person name="Martin F."/>
            <person name="Rosso M.-N."/>
            <person name="Henrissat B."/>
            <person name="Hibbett D."/>
            <person name="Martinez A.T."/>
            <person name="Grigoriev I.V."/>
        </authorList>
    </citation>
    <scope>NUCLEOTIDE SEQUENCE</scope>
    <source>
        <strain evidence="1">CBS 247.69</strain>
    </source>
</reference>
<keyword evidence="2" id="KW-1185">Reference proteome</keyword>
<evidence type="ECO:0000313" key="1">
    <source>
        <dbReference type="EMBL" id="KAF9460181.1"/>
    </source>
</evidence>
<accession>A0A9P5Y2G1</accession>
<evidence type="ECO:0000313" key="2">
    <source>
        <dbReference type="Proteomes" id="UP000807353"/>
    </source>
</evidence>
<protein>
    <recommendedName>
        <fullName evidence="3">F-box domain-containing protein</fullName>
    </recommendedName>
</protein>
<dbReference type="OrthoDB" id="2979537at2759"/>
<comment type="caution">
    <text evidence="1">The sequence shown here is derived from an EMBL/GenBank/DDBJ whole genome shotgun (WGS) entry which is preliminary data.</text>
</comment>
<gene>
    <name evidence="1" type="ORF">BDZ94DRAFT_1266590</name>
</gene>
<evidence type="ECO:0008006" key="3">
    <source>
        <dbReference type="Google" id="ProtNLM"/>
    </source>
</evidence>